<name>A0A7C3MA10_ARCFL</name>
<evidence type="ECO:0000256" key="1">
    <source>
        <dbReference type="SAM" id="Phobius"/>
    </source>
</evidence>
<keyword evidence="1" id="KW-0812">Transmembrane</keyword>
<evidence type="ECO:0000313" key="3">
    <source>
        <dbReference type="EMBL" id="HFW31917.1"/>
    </source>
</evidence>
<gene>
    <name evidence="3" type="ORF">ENW66_03050</name>
</gene>
<comment type="caution">
    <text evidence="3">The sequence shown here is derived from an EMBL/GenBank/DDBJ whole genome shotgun (WGS) entry which is preliminary data.</text>
</comment>
<feature type="domain" description="DUF7144" evidence="2">
    <location>
        <begin position="68"/>
        <end position="133"/>
    </location>
</feature>
<feature type="transmembrane region" description="Helical" evidence="1">
    <location>
        <begin position="6"/>
        <end position="28"/>
    </location>
</feature>
<protein>
    <recommendedName>
        <fullName evidence="2">DUF7144 domain-containing protein</fullName>
    </recommendedName>
</protein>
<keyword evidence="1" id="KW-0472">Membrane</keyword>
<dbReference type="AlphaFoldDB" id="A0A7C3MA10"/>
<evidence type="ECO:0000259" key="2">
    <source>
        <dbReference type="Pfam" id="PF23636"/>
    </source>
</evidence>
<dbReference type="EMBL" id="DTLB01000015">
    <property type="protein sequence ID" value="HFW31917.1"/>
    <property type="molecule type" value="Genomic_DNA"/>
</dbReference>
<accession>A0A7C3MA10</accession>
<reference evidence="3" key="1">
    <citation type="journal article" date="2020" name="mSystems">
        <title>Genome- and Community-Level Interaction Insights into Carbon Utilization and Element Cycling Functions of Hydrothermarchaeota in Hydrothermal Sediment.</title>
        <authorList>
            <person name="Zhou Z."/>
            <person name="Liu Y."/>
            <person name="Xu W."/>
            <person name="Pan J."/>
            <person name="Luo Z.H."/>
            <person name="Li M."/>
        </authorList>
    </citation>
    <scope>NUCLEOTIDE SEQUENCE [LARGE SCALE GENOMIC DNA]</scope>
    <source>
        <strain evidence="3">SpSt-87</strain>
    </source>
</reference>
<feature type="transmembrane region" description="Helical" evidence="1">
    <location>
        <begin position="66"/>
        <end position="86"/>
    </location>
</feature>
<dbReference type="Pfam" id="PF23636">
    <property type="entry name" value="DUF7144"/>
    <property type="match status" value="1"/>
</dbReference>
<keyword evidence="1" id="KW-1133">Transmembrane helix</keyword>
<organism evidence="3">
    <name type="scientific">Archaeoglobus fulgidus</name>
    <dbReference type="NCBI Taxonomy" id="2234"/>
    <lineage>
        <taxon>Archaea</taxon>
        <taxon>Methanobacteriati</taxon>
        <taxon>Methanobacteriota</taxon>
        <taxon>Archaeoglobi</taxon>
        <taxon>Archaeoglobales</taxon>
        <taxon>Archaeoglobaceae</taxon>
        <taxon>Archaeoglobus</taxon>
    </lineage>
</organism>
<feature type="transmembrane region" description="Helical" evidence="1">
    <location>
        <begin position="106"/>
        <end position="132"/>
    </location>
</feature>
<sequence>MRPLGVTVLSIFLLVTGFLSLITGVFLISTKEESYPVFVEEYEKFINQSFGNIPLSNEDLERIYEVASYMAVFLGSVYLMAGYGLLTLREWGRILTVLIAGFNVLYGIFLFFLQPLVAFEIAINLLIIWYLMKPEVREKFSRKITIEERILGNQNP</sequence>
<dbReference type="InterPro" id="IPR055568">
    <property type="entry name" value="DUF7144"/>
</dbReference>
<proteinExistence type="predicted"/>